<evidence type="ECO:0000259" key="12">
    <source>
        <dbReference type="Pfam" id="PF01416"/>
    </source>
</evidence>
<evidence type="ECO:0000256" key="8">
    <source>
        <dbReference type="ARBA" id="ARBA00036943"/>
    </source>
</evidence>
<evidence type="ECO:0000256" key="9">
    <source>
        <dbReference type="PIRSR" id="PIRSR641708-1"/>
    </source>
</evidence>
<evidence type="ECO:0000313" key="13">
    <source>
        <dbReference type="EMBL" id="QDZ18011.1"/>
    </source>
</evidence>
<dbReference type="InterPro" id="IPR041708">
    <property type="entry name" value="PUS1/PUS2-like"/>
</dbReference>
<comment type="similarity">
    <text evidence="3">Belongs to the tRNA pseudouridine synthase TruA family.</text>
</comment>
<keyword evidence="4" id="KW-0507">mRNA processing</keyword>
<keyword evidence="14" id="KW-1185">Reference proteome</keyword>
<dbReference type="Pfam" id="PF01416">
    <property type="entry name" value="PseudoU_synth_1"/>
    <property type="match status" value="1"/>
</dbReference>
<evidence type="ECO:0000313" key="14">
    <source>
        <dbReference type="Proteomes" id="UP000316726"/>
    </source>
</evidence>
<dbReference type="Gene3D" id="3.30.70.660">
    <property type="entry name" value="Pseudouridine synthase I, catalytic domain, C-terminal subdomain"/>
    <property type="match status" value="1"/>
</dbReference>
<dbReference type="GO" id="GO:0006397">
    <property type="term" value="P:mRNA processing"/>
    <property type="evidence" value="ECO:0007669"/>
    <property type="project" value="UniProtKB-KW"/>
</dbReference>
<keyword evidence="5" id="KW-0819">tRNA processing</keyword>
<dbReference type="InterPro" id="IPR020094">
    <property type="entry name" value="TruA/RsuA/RluB/E/F_N"/>
</dbReference>
<dbReference type="GO" id="GO:0031119">
    <property type="term" value="P:tRNA pseudouridine synthesis"/>
    <property type="evidence" value="ECO:0007669"/>
    <property type="project" value="InterPro"/>
</dbReference>
<evidence type="ECO:0000256" key="1">
    <source>
        <dbReference type="ARBA" id="ARBA00001166"/>
    </source>
</evidence>
<dbReference type="SUPFAM" id="SSF55120">
    <property type="entry name" value="Pseudouridine synthase"/>
    <property type="match status" value="1"/>
</dbReference>
<dbReference type="PANTHER" id="PTHR11142">
    <property type="entry name" value="PSEUDOURIDYLATE SYNTHASE"/>
    <property type="match status" value="1"/>
</dbReference>
<dbReference type="OrthoDB" id="10256309at2759"/>
<feature type="domain" description="Pseudouridine synthase I TruA alpha/beta" evidence="12">
    <location>
        <begin position="244"/>
        <end position="349"/>
    </location>
</feature>
<dbReference type="GO" id="GO:1990481">
    <property type="term" value="P:mRNA pseudouridine synthesis"/>
    <property type="evidence" value="ECO:0007669"/>
    <property type="project" value="TreeGrafter"/>
</dbReference>
<name>A0A5B8MCV0_9CHLO</name>
<gene>
    <name evidence="13" type="ORF">A3770_01p05290</name>
</gene>
<comment type="catalytic activity">
    <reaction evidence="1">
        <text>a uridine in mRNA = a pseudouridine in mRNA</text>
        <dbReference type="Rhea" id="RHEA:56644"/>
        <dbReference type="Rhea" id="RHEA-COMP:14658"/>
        <dbReference type="Rhea" id="RHEA-COMP:14659"/>
        <dbReference type="ChEBI" id="CHEBI:65314"/>
        <dbReference type="ChEBI" id="CHEBI:65315"/>
    </reaction>
</comment>
<dbReference type="GO" id="GO:0003723">
    <property type="term" value="F:RNA binding"/>
    <property type="evidence" value="ECO:0007669"/>
    <property type="project" value="InterPro"/>
</dbReference>
<reference evidence="13 14" key="1">
    <citation type="submission" date="2018-07" db="EMBL/GenBank/DDBJ databases">
        <title>The complete nuclear genome of the prasinophyte Chloropicon primus (CCMP1205).</title>
        <authorList>
            <person name="Pombert J.-F."/>
            <person name="Otis C."/>
            <person name="Turmel M."/>
            <person name="Lemieux C."/>
        </authorList>
    </citation>
    <scope>NUCLEOTIDE SEQUENCE [LARGE SCALE GENOMIC DNA]</scope>
    <source>
        <strain evidence="13 14">CCMP1205</strain>
    </source>
</reference>
<dbReference type="Gene3D" id="3.30.70.580">
    <property type="entry name" value="Pseudouridine synthase I, catalytic domain, N-terminal subdomain"/>
    <property type="match status" value="1"/>
</dbReference>
<evidence type="ECO:0000256" key="3">
    <source>
        <dbReference type="ARBA" id="ARBA00009375"/>
    </source>
</evidence>
<proteinExistence type="inferred from homology"/>
<accession>A0A5B8MCV0</accession>
<dbReference type="CDD" id="cd02568">
    <property type="entry name" value="PseudoU_synth_PUS1_PUS2"/>
    <property type="match status" value="1"/>
</dbReference>
<feature type="compositionally biased region" description="Basic and acidic residues" evidence="11">
    <location>
        <begin position="11"/>
        <end position="20"/>
    </location>
</feature>
<dbReference type="InterPro" id="IPR020103">
    <property type="entry name" value="PsdUridine_synth_cat_dom_sf"/>
</dbReference>
<evidence type="ECO:0000256" key="2">
    <source>
        <dbReference type="ARBA" id="ARBA00004123"/>
    </source>
</evidence>
<dbReference type="EMBL" id="CP031034">
    <property type="protein sequence ID" value="QDZ18011.1"/>
    <property type="molecule type" value="Genomic_DNA"/>
</dbReference>
<dbReference type="STRING" id="1764295.A0A5B8MCV0"/>
<organism evidence="13 14">
    <name type="scientific">Chloropicon primus</name>
    <dbReference type="NCBI Taxonomy" id="1764295"/>
    <lineage>
        <taxon>Eukaryota</taxon>
        <taxon>Viridiplantae</taxon>
        <taxon>Chlorophyta</taxon>
        <taxon>Chloropicophyceae</taxon>
        <taxon>Chloropicales</taxon>
        <taxon>Chloropicaceae</taxon>
        <taxon>Chloropicon</taxon>
    </lineage>
</organism>
<feature type="active site" description="Nucleophile" evidence="9">
    <location>
        <position position="134"/>
    </location>
</feature>
<protein>
    <submittedName>
        <fullName evidence="13">tRNA pseudouridine synthase</fullName>
    </submittedName>
</protein>
<evidence type="ECO:0000256" key="7">
    <source>
        <dbReference type="ARBA" id="ARBA00023242"/>
    </source>
</evidence>
<evidence type="ECO:0000256" key="10">
    <source>
        <dbReference type="PIRSR" id="PIRSR641708-2"/>
    </source>
</evidence>
<evidence type="ECO:0000256" key="11">
    <source>
        <dbReference type="SAM" id="MobiDB-lite"/>
    </source>
</evidence>
<sequence>MAATGDGEVNEAVKNEAMEAKEEEAAEVKNEAVEAKEGSARSHVTNEMGQTLNTETGREYETNAAGQKINKMKKRKVALYIGYYGAAYQGMQRNPGAHTIEDVLEKAIHEAGGISDNNFGELQKISWMRAARTDKGVSAACNVVSLKMVLEPEGIVERINEKLPDDVRVFGYFRVTNGFCARKMCDRRRYGYVLPLWALDPSHPVRGNKRQKTSEGSGPGGATTGEETGRAREEEILERFNRILKEYEGTHNFHSFTKGKAWNEPQAQRYILNWKTETFELNGETYVKCEVLGQSFLYHQIRKMIGLALAISRNIAPESVLGLALASRKKFNVPVAPEFPLYLEECVFNSYNKKHGHLHGDLSRDRFVDTINDFKRTTIDRNIVESEEFNDDVSTWLRGLKDELYQFSKWEAIHAEFSGNGKKSPEETREAPPKEA</sequence>
<dbReference type="FunFam" id="3.30.70.660:FF:000002">
    <property type="entry name" value="tRNA pseudouridine synthase"/>
    <property type="match status" value="1"/>
</dbReference>
<keyword evidence="6" id="KW-0413">Isomerase</keyword>
<dbReference type="AlphaFoldDB" id="A0A5B8MCV0"/>
<feature type="binding site" evidence="10">
    <location>
        <position position="190"/>
    </location>
    <ligand>
        <name>substrate</name>
    </ligand>
</feature>
<evidence type="ECO:0000256" key="4">
    <source>
        <dbReference type="ARBA" id="ARBA00022664"/>
    </source>
</evidence>
<dbReference type="PANTHER" id="PTHR11142:SF4">
    <property type="entry name" value="PSEUDOURIDYLATE SYNTHASE 1 HOMOLOG"/>
    <property type="match status" value="1"/>
</dbReference>
<evidence type="ECO:0000256" key="6">
    <source>
        <dbReference type="ARBA" id="ARBA00023235"/>
    </source>
</evidence>
<dbReference type="InterPro" id="IPR020095">
    <property type="entry name" value="PsdUridine_synth_TruA_C"/>
</dbReference>
<dbReference type="NCBIfam" id="TIGR00071">
    <property type="entry name" value="hisT_truA"/>
    <property type="match status" value="1"/>
</dbReference>
<dbReference type="FunFam" id="3.30.70.580:FF:000002">
    <property type="entry name" value="tRNA pseudouridine synthase"/>
    <property type="match status" value="1"/>
</dbReference>
<dbReference type="InterPro" id="IPR001406">
    <property type="entry name" value="PsdUridine_synth_TruA"/>
</dbReference>
<feature type="compositionally biased region" description="Basic and acidic residues" evidence="11">
    <location>
        <begin position="26"/>
        <end position="40"/>
    </location>
</feature>
<dbReference type="GO" id="GO:0005634">
    <property type="term" value="C:nucleus"/>
    <property type="evidence" value="ECO:0007669"/>
    <property type="project" value="UniProtKB-SubCell"/>
</dbReference>
<keyword evidence="7" id="KW-0539">Nucleus</keyword>
<feature type="region of interest" description="Disordered" evidence="11">
    <location>
        <begin position="1"/>
        <end position="45"/>
    </location>
</feature>
<dbReference type="GO" id="GO:0009982">
    <property type="term" value="F:pseudouridine synthase activity"/>
    <property type="evidence" value="ECO:0007669"/>
    <property type="project" value="InterPro"/>
</dbReference>
<comment type="subcellular location">
    <subcellularLocation>
        <location evidence="2">Nucleus</location>
    </subcellularLocation>
</comment>
<dbReference type="InterPro" id="IPR020097">
    <property type="entry name" value="PsdUridine_synth_TruA_a/b_dom"/>
</dbReference>
<evidence type="ECO:0000256" key="5">
    <source>
        <dbReference type="ARBA" id="ARBA00022694"/>
    </source>
</evidence>
<comment type="catalytic activity">
    <reaction evidence="8">
        <text>a uridine in tRNA = a pseudouridine in tRNA</text>
        <dbReference type="Rhea" id="RHEA:54572"/>
        <dbReference type="Rhea" id="RHEA-COMP:13339"/>
        <dbReference type="Rhea" id="RHEA-COMP:13934"/>
        <dbReference type="ChEBI" id="CHEBI:65314"/>
        <dbReference type="ChEBI" id="CHEBI:65315"/>
    </reaction>
</comment>
<dbReference type="Proteomes" id="UP000316726">
    <property type="component" value="Chromosome 1"/>
</dbReference>
<feature type="region of interest" description="Disordered" evidence="11">
    <location>
        <begin position="204"/>
        <end position="231"/>
    </location>
</feature>